<comment type="similarity">
    <text evidence="1 8 9">Belongs to the bacterial histone-like protein family.</text>
</comment>
<keyword evidence="3 8" id="KW-0810">Translation regulation</keyword>
<keyword evidence="4 8" id="KW-0805">Transcription regulation</keyword>
<evidence type="ECO:0000256" key="2">
    <source>
        <dbReference type="ARBA" id="ARBA00018329"/>
    </source>
</evidence>
<dbReference type="HAMAP" id="MF_00380">
    <property type="entry name" value="IHF_alpha"/>
    <property type="match status" value="1"/>
</dbReference>
<comment type="function">
    <text evidence="8 10">This protein is one of the two subunits of integration host factor, a specific DNA-binding protein that functions in genetic recombination as well as in transcriptional and translational control.</text>
</comment>
<dbReference type="NCBIfam" id="TIGR00987">
    <property type="entry name" value="himA"/>
    <property type="match status" value="1"/>
</dbReference>
<evidence type="ECO:0000313" key="12">
    <source>
        <dbReference type="Proteomes" id="UP001161390"/>
    </source>
</evidence>
<evidence type="ECO:0000256" key="9">
    <source>
        <dbReference type="RuleBase" id="RU003939"/>
    </source>
</evidence>
<keyword evidence="7 8" id="KW-0233">DNA recombination</keyword>
<evidence type="ECO:0000256" key="5">
    <source>
        <dbReference type="ARBA" id="ARBA00023125"/>
    </source>
</evidence>
<dbReference type="Pfam" id="PF00216">
    <property type="entry name" value="Bac_DNA_binding"/>
    <property type="match status" value="1"/>
</dbReference>
<dbReference type="InterPro" id="IPR000119">
    <property type="entry name" value="Hist_DNA-bd"/>
</dbReference>
<evidence type="ECO:0000256" key="4">
    <source>
        <dbReference type="ARBA" id="ARBA00023015"/>
    </source>
</evidence>
<keyword evidence="5 8" id="KW-0238">DNA-binding</keyword>
<dbReference type="RefSeq" id="WP_284368886.1">
    <property type="nucleotide sequence ID" value="NZ_BSNJ01000001.1"/>
</dbReference>
<reference evidence="11" key="1">
    <citation type="journal article" date="2014" name="Int. J. Syst. Evol. Microbiol.">
        <title>Complete genome of a new Firmicutes species belonging to the dominant human colonic microbiota ('Ruminococcus bicirculans') reveals two chromosomes and a selective capacity to utilize plant glucans.</title>
        <authorList>
            <consortium name="NISC Comparative Sequencing Program"/>
            <person name="Wegmann U."/>
            <person name="Louis P."/>
            <person name="Goesmann A."/>
            <person name="Henrissat B."/>
            <person name="Duncan S.H."/>
            <person name="Flint H.J."/>
        </authorList>
    </citation>
    <scope>NUCLEOTIDE SEQUENCE</scope>
    <source>
        <strain evidence="11">NBRC 108216</strain>
    </source>
</reference>
<dbReference type="Gene3D" id="4.10.520.10">
    <property type="entry name" value="IHF-like DNA-binding proteins"/>
    <property type="match status" value="1"/>
</dbReference>
<evidence type="ECO:0000256" key="7">
    <source>
        <dbReference type="ARBA" id="ARBA00023172"/>
    </source>
</evidence>
<evidence type="ECO:0000256" key="6">
    <source>
        <dbReference type="ARBA" id="ARBA00023163"/>
    </source>
</evidence>
<dbReference type="Proteomes" id="UP001161390">
    <property type="component" value="Unassembled WGS sequence"/>
</dbReference>
<evidence type="ECO:0000256" key="8">
    <source>
        <dbReference type="HAMAP-Rule" id="MF_00380"/>
    </source>
</evidence>
<dbReference type="PROSITE" id="PS00045">
    <property type="entry name" value="HISTONE_LIKE"/>
    <property type="match status" value="1"/>
</dbReference>
<dbReference type="NCBIfam" id="NF001401">
    <property type="entry name" value="PRK00285.1"/>
    <property type="match status" value="1"/>
</dbReference>
<dbReference type="InterPro" id="IPR005684">
    <property type="entry name" value="IHF_alpha"/>
</dbReference>
<evidence type="ECO:0000256" key="10">
    <source>
        <dbReference type="RuleBase" id="RU004485"/>
    </source>
</evidence>
<organism evidence="11 12">
    <name type="scientific">Algimonas porphyrae</name>
    <dbReference type="NCBI Taxonomy" id="1128113"/>
    <lineage>
        <taxon>Bacteria</taxon>
        <taxon>Pseudomonadati</taxon>
        <taxon>Pseudomonadota</taxon>
        <taxon>Alphaproteobacteria</taxon>
        <taxon>Maricaulales</taxon>
        <taxon>Robiginitomaculaceae</taxon>
        <taxon>Algimonas</taxon>
    </lineage>
</organism>
<dbReference type="EMBL" id="BSNJ01000001">
    <property type="protein sequence ID" value="GLQ19126.1"/>
    <property type="molecule type" value="Genomic_DNA"/>
</dbReference>
<evidence type="ECO:0000256" key="3">
    <source>
        <dbReference type="ARBA" id="ARBA00022845"/>
    </source>
</evidence>
<dbReference type="SUPFAM" id="SSF47729">
    <property type="entry name" value="IHF-like DNA-binding proteins"/>
    <property type="match status" value="1"/>
</dbReference>
<dbReference type="PANTHER" id="PTHR33175">
    <property type="entry name" value="DNA-BINDING PROTEIN HU"/>
    <property type="match status" value="1"/>
</dbReference>
<comment type="subunit">
    <text evidence="8 10">Heterodimer of an alpha and a beta chain.</text>
</comment>
<dbReference type="SMART" id="SM00411">
    <property type="entry name" value="BHL"/>
    <property type="match status" value="1"/>
</dbReference>
<dbReference type="InterPro" id="IPR010992">
    <property type="entry name" value="IHF-like_DNA-bd_dom_sf"/>
</dbReference>
<evidence type="ECO:0000313" key="11">
    <source>
        <dbReference type="EMBL" id="GLQ19126.1"/>
    </source>
</evidence>
<name>A0ABQ5UVE3_9PROT</name>
<evidence type="ECO:0000256" key="1">
    <source>
        <dbReference type="ARBA" id="ARBA00010529"/>
    </source>
</evidence>
<accession>A0ABQ5UVE3</accession>
<keyword evidence="12" id="KW-1185">Reference proteome</keyword>
<sequence>MGSKTVNTGTVTRADLAEAVYSEIGLSRSDSAELVESVIGHISGALLKGENVKLAGFGTFLLREKNERIGRNPKTGVEVPITPRRVLVFKPSQVLRERVDSALSPKR</sequence>
<dbReference type="PRINTS" id="PR01727">
    <property type="entry name" value="DNABINDINGHU"/>
</dbReference>
<dbReference type="PANTHER" id="PTHR33175:SF2">
    <property type="entry name" value="INTEGRATION HOST FACTOR SUBUNIT ALPHA"/>
    <property type="match status" value="1"/>
</dbReference>
<dbReference type="InterPro" id="IPR020816">
    <property type="entry name" value="Histone-like_DNA-bd_CS"/>
</dbReference>
<gene>
    <name evidence="8 11" type="primary">ihfA</name>
    <name evidence="8" type="synonym">himA</name>
    <name evidence="11" type="ORF">GCM10007854_00810</name>
</gene>
<proteinExistence type="inferred from homology"/>
<protein>
    <recommendedName>
        <fullName evidence="2 8">Integration host factor subunit alpha</fullName>
        <shortName evidence="8">IHF-alpha</shortName>
    </recommendedName>
</protein>
<keyword evidence="6 8" id="KW-0804">Transcription</keyword>
<reference evidence="11" key="2">
    <citation type="submission" date="2023-01" db="EMBL/GenBank/DDBJ databases">
        <title>Draft genome sequence of Algimonas porphyrae strain NBRC 108216.</title>
        <authorList>
            <person name="Sun Q."/>
            <person name="Mori K."/>
        </authorList>
    </citation>
    <scope>NUCLEOTIDE SEQUENCE</scope>
    <source>
        <strain evidence="11">NBRC 108216</strain>
    </source>
</reference>
<comment type="caution">
    <text evidence="11">The sequence shown here is derived from an EMBL/GenBank/DDBJ whole genome shotgun (WGS) entry which is preliminary data.</text>
</comment>
<dbReference type="CDD" id="cd13835">
    <property type="entry name" value="IHF_A"/>
    <property type="match status" value="1"/>
</dbReference>